<dbReference type="InterPro" id="IPR050832">
    <property type="entry name" value="Bact_Acetyltransf"/>
</dbReference>
<reference evidence="4 5" key="1">
    <citation type="submission" date="2018-03" db="EMBL/GenBank/DDBJ databases">
        <title>Genomic Encyclopedia of Archaeal and Bacterial Type Strains, Phase II (KMG-II): from individual species to whole genera.</title>
        <authorList>
            <person name="Goeker M."/>
        </authorList>
    </citation>
    <scope>NUCLEOTIDE SEQUENCE [LARGE SCALE GENOMIC DNA]</scope>
    <source>
        <strain evidence="4 5">DSM 19711</strain>
    </source>
</reference>
<evidence type="ECO:0000259" key="3">
    <source>
        <dbReference type="PROSITE" id="PS51186"/>
    </source>
</evidence>
<keyword evidence="1 4" id="KW-0808">Transferase</keyword>
<evidence type="ECO:0000256" key="1">
    <source>
        <dbReference type="ARBA" id="ARBA00022679"/>
    </source>
</evidence>
<dbReference type="AlphaFoldDB" id="A0A2T0R510"/>
<comment type="caution">
    <text evidence="4">The sequence shown here is derived from an EMBL/GenBank/DDBJ whole genome shotgun (WGS) entry which is preliminary data.</text>
</comment>
<protein>
    <submittedName>
        <fullName evidence="4">Putative N-acetyltransferase YhbS</fullName>
    </submittedName>
</protein>
<accession>A0A2T0R510</accession>
<dbReference type="PANTHER" id="PTHR43877:SF1">
    <property type="entry name" value="ACETYLTRANSFERASE"/>
    <property type="match status" value="1"/>
</dbReference>
<dbReference type="InterPro" id="IPR016181">
    <property type="entry name" value="Acyl_CoA_acyltransferase"/>
</dbReference>
<name>A0A2T0R510_9ACTN</name>
<feature type="domain" description="N-acetyltransferase" evidence="3">
    <location>
        <begin position="1"/>
        <end position="175"/>
    </location>
</feature>
<feature type="domain" description="N-acetyltransferase" evidence="3">
    <location>
        <begin position="183"/>
        <end position="351"/>
    </location>
</feature>
<dbReference type="GO" id="GO:0016747">
    <property type="term" value="F:acyltransferase activity, transferring groups other than amino-acyl groups"/>
    <property type="evidence" value="ECO:0007669"/>
    <property type="project" value="InterPro"/>
</dbReference>
<organism evidence="4 5">
    <name type="scientific">Kineococcus rhizosphaerae</name>
    <dbReference type="NCBI Taxonomy" id="559628"/>
    <lineage>
        <taxon>Bacteria</taxon>
        <taxon>Bacillati</taxon>
        <taxon>Actinomycetota</taxon>
        <taxon>Actinomycetes</taxon>
        <taxon>Kineosporiales</taxon>
        <taxon>Kineosporiaceae</taxon>
        <taxon>Kineococcus</taxon>
    </lineage>
</organism>
<sequence length="357" mass="39385">MEFTGTTNAAPDRRDWARRWFDPWYDVLAAGEAVGRDDPSTWRRGELRAALERGSTEQLRHHVLALEHGEPVAVAEVELYLRDNTHVAWVNVVVHPAHRRRGVGTALLSHALDVVAAAGRTSVRVSVDRPAAVDETRWPGSVAARRRGFIRGQLAARRQLPLPVPPTRLAALESDARAHAAGYAVRSWAGPVPEEDLEALARLNARMSTDVPRDDLTVEPEVWDGARVREVEAERAAQGRRQWVAVAADGGGQLVAYTVLVVSDDEPERLIQLDTLVVAEHRGHRLGTLVKLECLRRAVADHPAAQRVSTWNAVSNAPMVAVNEAMGFVLDEFIEELEAPLAAVRRTLPDQTLRSRT</sequence>
<dbReference type="SUPFAM" id="SSF55729">
    <property type="entry name" value="Acyl-CoA N-acyltransferases (Nat)"/>
    <property type="match status" value="2"/>
</dbReference>
<gene>
    <name evidence="4" type="ORF">CLV37_10459</name>
</gene>
<dbReference type="Pfam" id="PF00583">
    <property type="entry name" value="Acetyltransf_1"/>
    <property type="match status" value="2"/>
</dbReference>
<proteinExistence type="predicted"/>
<evidence type="ECO:0000256" key="2">
    <source>
        <dbReference type="ARBA" id="ARBA00023315"/>
    </source>
</evidence>
<dbReference type="Gene3D" id="3.40.630.30">
    <property type="match status" value="1"/>
</dbReference>
<evidence type="ECO:0000313" key="5">
    <source>
        <dbReference type="Proteomes" id="UP000238083"/>
    </source>
</evidence>
<dbReference type="CDD" id="cd04301">
    <property type="entry name" value="NAT_SF"/>
    <property type="match status" value="1"/>
</dbReference>
<dbReference type="InterPro" id="IPR000182">
    <property type="entry name" value="GNAT_dom"/>
</dbReference>
<dbReference type="EMBL" id="PVZF01000004">
    <property type="protein sequence ID" value="PRY15850.1"/>
    <property type="molecule type" value="Genomic_DNA"/>
</dbReference>
<dbReference type="PROSITE" id="PS51186">
    <property type="entry name" value="GNAT"/>
    <property type="match status" value="2"/>
</dbReference>
<dbReference type="RefSeq" id="WP_106209570.1">
    <property type="nucleotide sequence ID" value="NZ_PVZF01000004.1"/>
</dbReference>
<dbReference type="OrthoDB" id="4119890at2"/>
<dbReference type="PANTHER" id="PTHR43877">
    <property type="entry name" value="AMINOALKYLPHOSPHONATE N-ACETYLTRANSFERASE-RELATED-RELATED"/>
    <property type="match status" value="1"/>
</dbReference>
<dbReference type="Proteomes" id="UP000238083">
    <property type="component" value="Unassembled WGS sequence"/>
</dbReference>
<evidence type="ECO:0000313" key="4">
    <source>
        <dbReference type="EMBL" id="PRY15850.1"/>
    </source>
</evidence>
<keyword evidence="5" id="KW-1185">Reference proteome</keyword>
<keyword evidence="2" id="KW-0012">Acyltransferase</keyword>